<name>A8MEU7_ALKOO</name>
<evidence type="ECO:0000256" key="2">
    <source>
        <dbReference type="ARBA" id="ARBA00023002"/>
    </source>
</evidence>
<dbReference type="eggNOG" id="COG1529">
    <property type="taxonomic scope" value="Bacteria"/>
</dbReference>
<dbReference type="SUPFAM" id="SSF56003">
    <property type="entry name" value="Molybdenum cofactor-binding domain"/>
    <property type="match status" value="1"/>
</dbReference>
<dbReference type="RefSeq" id="WP_012158738.1">
    <property type="nucleotide sequence ID" value="NC_009922.1"/>
</dbReference>
<dbReference type="SUPFAM" id="SSF54665">
    <property type="entry name" value="CO dehydrogenase molybdoprotein N-domain-like"/>
    <property type="match status" value="1"/>
</dbReference>
<dbReference type="EMBL" id="CP000853">
    <property type="protein sequence ID" value="ABW18426.1"/>
    <property type="molecule type" value="Genomic_DNA"/>
</dbReference>
<reference evidence="5" key="1">
    <citation type="submission" date="2007-10" db="EMBL/GenBank/DDBJ databases">
        <title>Complete genome of Alkaliphilus oremlandii OhILAs.</title>
        <authorList>
            <person name="Copeland A."/>
            <person name="Lucas S."/>
            <person name="Lapidus A."/>
            <person name="Barry K."/>
            <person name="Detter J.C."/>
            <person name="Glavina del Rio T."/>
            <person name="Hammon N."/>
            <person name="Israni S."/>
            <person name="Dalin E."/>
            <person name="Tice H."/>
            <person name="Pitluck S."/>
            <person name="Chain P."/>
            <person name="Malfatti S."/>
            <person name="Shin M."/>
            <person name="Vergez L."/>
            <person name="Schmutz J."/>
            <person name="Larimer F."/>
            <person name="Land M."/>
            <person name="Hauser L."/>
            <person name="Kyrpides N."/>
            <person name="Mikhailova N."/>
            <person name="Stolz J.F."/>
            <person name="Dawson A."/>
            <person name="Fisher E."/>
            <person name="Crable B."/>
            <person name="Perera E."/>
            <person name="Lisak J."/>
            <person name="Ranganathan M."/>
            <person name="Basu P."/>
            <person name="Richardson P."/>
        </authorList>
    </citation>
    <scope>NUCLEOTIDE SEQUENCE [LARGE SCALE GENOMIC DNA]</scope>
    <source>
        <strain evidence="5">OhILAs</strain>
    </source>
</reference>
<dbReference type="InterPro" id="IPR037165">
    <property type="entry name" value="AldOxase/xan_DH_Mopterin-bd_sf"/>
</dbReference>
<dbReference type="GO" id="GO:0016491">
    <property type="term" value="F:oxidoreductase activity"/>
    <property type="evidence" value="ECO:0007669"/>
    <property type="project" value="UniProtKB-KW"/>
</dbReference>
<keyword evidence="1" id="KW-0500">Molybdenum</keyword>
<dbReference type="GO" id="GO:0005506">
    <property type="term" value="F:iron ion binding"/>
    <property type="evidence" value="ECO:0007669"/>
    <property type="project" value="InterPro"/>
</dbReference>
<dbReference type="Proteomes" id="UP000000269">
    <property type="component" value="Chromosome"/>
</dbReference>
<dbReference type="InterPro" id="IPR000674">
    <property type="entry name" value="Ald_Oxase/Xan_DH_a/b"/>
</dbReference>
<sequence length="792" mass="86714">MDKKQYKHVGKSYSRKEAGEKVTGQALYTHDLEFPGMLYAKCLHSPYARAKIVSIDISQAKALPGVKAVLVGEDAPYVVGLYMIDKRIIARDEVRYQGEVVAAVAAVDEKTAERAISLIKVEYEELPAVHTIDEALEAKILVHDDINELDYMKGVFFPQPDSNIASWNKAKKGDIQKGFEEADYIIENEMSLPAVGHVPMETHVAIAQADPYSNKVKIWSSAQSPFACRQLLAKALNLPIGDIQVIVPYVGGGFGGKAGIHLEPLVTLLSKAAKGRPVKLTSSREEEFNQLPTRAGMRGRIKTGVKKDGTITAIEVNYDWDSGAYADYGVNVGKAAVYSGIGPYIVPNVELNSRTLYTNKVFSTAYRGFGHLETHWTIERQMDIIAQKLNMDPYELRMKNLLRPGERTLSGELIYETSGSPMDCLNAVVKEIGWTGRQTAEERERQYQTGKVRGKGFAMLQKAPAMPSYTSTAAIMQMDEDGRVKIMIGAIDMGQGANTIMAQIAAEVLDIPIEKIEVVWENDTHKNPYDWNTVASKYTFMGGNAVRKAASNMVNQMKQLAAQAIRCHVDELTHSNGYIHHVHHTHKRIAYKDLSRGYVYENGTGIGGPLIAHGVYMADGLTNLDPETGAGSPALVWTFGAHGVEVEVDVETGAVEIIKIASAFDIGQVINKKLVDGQVLGGVLQGIGSALIEGYKFDAKGKLLNPSFTDNKIPTAKDIPFEMVPIYIENPQTDGPFGARGIGEHPMISVPSAIGNALYDALGINFHRLPLSPENVALSIAKNRSSLNNREI</sequence>
<evidence type="ECO:0000256" key="1">
    <source>
        <dbReference type="ARBA" id="ARBA00022505"/>
    </source>
</evidence>
<evidence type="ECO:0000259" key="3">
    <source>
        <dbReference type="SMART" id="SM01008"/>
    </source>
</evidence>
<dbReference type="SMART" id="SM01008">
    <property type="entry name" value="Ald_Xan_dh_C"/>
    <property type="match status" value="1"/>
</dbReference>
<feature type="domain" description="Aldehyde oxidase/xanthine dehydrogenase a/b hammerhead" evidence="3">
    <location>
        <begin position="23"/>
        <end position="127"/>
    </location>
</feature>
<gene>
    <name evidence="4" type="ordered locus">Clos_0879</name>
</gene>
<dbReference type="Pfam" id="PF20256">
    <property type="entry name" value="MoCoBD_2"/>
    <property type="match status" value="1"/>
</dbReference>
<evidence type="ECO:0000313" key="5">
    <source>
        <dbReference type="Proteomes" id="UP000000269"/>
    </source>
</evidence>
<dbReference type="STRING" id="350688.Clos_0879"/>
<dbReference type="InterPro" id="IPR008274">
    <property type="entry name" value="AldOxase/xan_DH_MoCoBD1"/>
</dbReference>
<dbReference type="Gene3D" id="3.30.365.10">
    <property type="entry name" value="Aldehyde oxidase/xanthine dehydrogenase, molybdopterin binding domain"/>
    <property type="match status" value="4"/>
</dbReference>
<dbReference type="HOGENOM" id="CLU_001681_2_1_9"/>
<dbReference type="PANTHER" id="PTHR11908">
    <property type="entry name" value="XANTHINE DEHYDROGENASE"/>
    <property type="match status" value="1"/>
</dbReference>
<dbReference type="InterPro" id="IPR046867">
    <property type="entry name" value="AldOxase/xan_DH_MoCoBD2"/>
</dbReference>
<dbReference type="Pfam" id="PF01315">
    <property type="entry name" value="Ald_Xan_dh_C"/>
    <property type="match status" value="1"/>
</dbReference>
<dbReference type="KEGG" id="aoe:Clos_0879"/>
<dbReference type="AlphaFoldDB" id="A8MEU7"/>
<accession>A8MEU7</accession>
<keyword evidence="5" id="KW-1185">Reference proteome</keyword>
<organism evidence="4 5">
    <name type="scientific">Alkaliphilus oremlandii (strain OhILAs)</name>
    <name type="common">Clostridium oremlandii (strain OhILAs)</name>
    <dbReference type="NCBI Taxonomy" id="350688"/>
    <lineage>
        <taxon>Bacteria</taxon>
        <taxon>Bacillati</taxon>
        <taxon>Bacillota</taxon>
        <taxon>Clostridia</taxon>
        <taxon>Peptostreptococcales</taxon>
        <taxon>Natronincolaceae</taxon>
        <taxon>Alkaliphilus</taxon>
    </lineage>
</organism>
<keyword evidence="2" id="KW-0560">Oxidoreductase</keyword>
<evidence type="ECO:0000313" key="4">
    <source>
        <dbReference type="EMBL" id="ABW18426.1"/>
    </source>
</evidence>
<dbReference type="Gene3D" id="3.90.1170.50">
    <property type="entry name" value="Aldehyde oxidase/xanthine dehydrogenase, a/b hammerhead"/>
    <property type="match status" value="1"/>
</dbReference>
<dbReference type="InterPro" id="IPR016208">
    <property type="entry name" value="Ald_Oxase/xanthine_DH-like"/>
</dbReference>
<dbReference type="InterPro" id="IPR036856">
    <property type="entry name" value="Ald_Oxase/Xan_DH_a/b_sf"/>
</dbReference>
<dbReference type="PANTHER" id="PTHR11908:SF132">
    <property type="entry name" value="ALDEHYDE OXIDASE 1-RELATED"/>
    <property type="match status" value="1"/>
</dbReference>
<dbReference type="Pfam" id="PF02738">
    <property type="entry name" value="MoCoBD_1"/>
    <property type="match status" value="1"/>
</dbReference>
<protein>
    <submittedName>
        <fullName evidence="4">Aldehyde oxidase and xanthine dehydrogenase molybdopterin binding</fullName>
    </submittedName>
</protein>
<proteinExistence type="predicted"/>